<keyword evidence="1" id="KW-0812">Transmembrane</keyword>
<evidence type="ECO:0000256" key="1">
    <source>
        <dbReference type="SAM" id="Phobius"/>
    </source>
</evidence>
<evidence type="ECO:0000313" key="2">
    <source>
        <dbReference type="EMBL" id="QKU35282.1"/>
    </source>
</evidence>
<keyword evidence="1" id="KW-1133">Transmembrane helix</keyword>
<feature type="transmembrane region" description="Helical" evidence="1">
    <location>
        <begin position="47"/>
        <end position="66"/>
    </location>
</feature>
<name>A0A6N1NZA8_9VIRU</name>
<reference evidence="2" key="1">
    <citation type="submission" date="2017-01" db="EMBL/GenBank/DDBJ databases">
        <authorList>
            <person name="Assis F.L."/>
            <person name="Abrahao J.S."/>
            <person name="Silva L."/>
            <person name="Khalil J.B."/>
            <person name="Rodrigues R."/>
            <person name="Silva L.S."/>
            <person name="Arantes T."/>
            <person name="Boratto P."/>
            <person name="Andrade M."/>
            <person name="Kroon E.G."/>
            <person name="Ribeiro B."/>
            <person name="Bergier I."/>
            <person name="Seligmann H."/>
            <person name="Ghigo E."/>
            <person name="Colson P."/>
            <person name="Levasseur A."/>
            <person name="Raoult D."/>
            <person name="Scola B.L."/>
        </authorList>
    </citation>
    <scope>NUCLEOTIDE SEQUENCE</scope>
    <source>
        <strain evidence="2">Soda lake</strain>
    </source>
</reference>
<sequence>MYTRIYQNSYIVLIITFILLCVIFYLFEIGYNTEISPEGKVIKTFSWKYPLAISLIVWVFWHFYLFPPLEDNNTAKIAAIQQEYSVSKNTSPIDNSTPKTTKLMAQRINMVNWN</sequence>
<feature type="transmembrane region" description="Helical" evidence="1">
    <location>
        <begin position="9"/>
        <end position="27"/>
    </location>
</feature>
<dbReference type="EMBL" id="KY523104">
    <property type="protein sequence ID" value="QKU35282.1"/>
    <property type="molecule type" value="Genomic_DNA"/>
</dbReference>
<accession>A0A6N1NZA8</accession>
<dbReference type="RefSeq" id="YP_010781941.1">
    <property type="nucleotide sequence ID" value="NC_075039.1"/>
</dbReference>
<proteinExistence type="predicted"/>
<reference evidence="2" key="2">
    <citation type="journal article" date="2018" name="Nat. Commun.">
        <title>Tailed giant Tupanvirus possesses the most complete translational apparatus of the known virosphere.</title>
        <authorList>
            <person name="Abrahao J."/>
            <person name="Silva L."/>
            <person name="Silva L.S."/>
            <person name="Khalil J.Y.B."/>
            <person name="Rodrigues R."/>
            <person name="Arantes T."/>
            <person name="Assis F."/>
            <person name="Boratto P."/>
            <person name="Andrade M."/>
            <person name="Kroon E.G."/>
            <person name="Ribeiro B."/>
            <person name="Bergier I."/>
            <person name="Seligmann H."/>
            <person name="Ghigo E."/>
            <person name="Colson P."/>
            <person name="Levasseur A."/>
            <person name="Kroemer G."/>
            <person name="Raoult D."/>
            <person name="La Scola B."/>
        </authorList>
    </citation>
    <scope>NUCLEOTIDE SEQUENCE [LARGE SCALE GENOMIC DNA]</scope>
    <source>
        <strain evidence="2">Soda lake</strain>
    </source>
</reference>
<dbReference type="GeneID" id="80518705"/>
<organism evidence="2">
    <name type="scientific">Tupanvirus soda lake</name>
    <dbReference type="NCBI Taxonomy" id="2126985"/>
    <lineage>
        <taxon>Viruses</taxon>
        <taxon>Varidnaviria</taxon>
        <taxon>Bamfordvirae</taxon>
        <taxon>Nucleocytoviricota</taxon>
        <taxon>Megaviricetes</taxon>
        <taxon>Imitervirales</taxon>
        <taxon>Mimiviridae</taxon>
        <taxon>Megamimivirinae</taxon>
        <taxon>Tupanvirus</taxon>
        <taxon>Tupanvirus salinum</taxon>
    </lineage>
</organism>
<dbReference type="KEGG" id="vg:80518705"/>
<keyword evidence="1" id="KW-0472">Membrane</keyword>
<protein>
    <submittedName>
        <fullName evidence="2">Uncharacterized protein</fullName>
    </submittedName>
</protein>